<evidence type="ECO:0000313" key="2">
    <source>
        <dbReference type="EMBL" id="GEO11419.1"/>
    </source>
</evidence>
<dbReference type="AlphaFoldDB" id="A0A512BHG9"/>
<dbReference type="RefSeq" id="WP_170234213.1">
    <property type="nucleotide sequence ID" value="NZ_BJYT01000021.1"/>
</dbReference>
<proteinExistence type="predicted"/>
<name>A0A512BHG9_9BACT</name>
<sequence>MPLSNDNQDYGQSDEKNKQNDPGKQDENKLTTDDLKGKKVDREPGMEQDEPTEQKK</sequence>
<accession>A0A512BHG9</accession>
<protein>
    <submittedName>
        <fullName evidence="2">Uncharacterized protein</fullName>
    </submittedName>
</protein>
<comment type="caution">
    <text evidence="2">The sequence shown here is derived from an EMBL/GenBank/DDBJ whole genome shotgun (WGS) entry which is preliminary data.</text>
</comment>
<reference evidence="2 3" key="1">
    <citation type="submission" date="2019-07" db="EMBL/GenBank/DDBJ databases">
        <title>Whole genome shotgun sequence of Segetibacter aerophilus NBRC 106135.</title>
        <authorList>
            <person name="Hosoyama A."/>
            <person name="Uohara A."/>
            <person name="Ohji S."/>
            <person name="Ichikawa N."/>
        </authorList>
    </citation>
    <scope>NUCLEOTIDE SEQUENCE [LARGE SCALE GENOMIC DNA]</scope>
    <source>
        <strain evidence="2 3">NBRC 106135</strain>
    </source>
</reference>
<dbReference type="EMBL" id="BJYT01000021">
    <property type="protein sequence ID" value="GEO11419.1"/>
    <property type="molecule type" value="Genomic_DNA"/>
</dbReference>
<evidence type="ECO:0000313" key="3">
    <source>
        <dbReference type="Proteomes" id="UP000321513"/>
    </source>
</evidence>
<feature type="region of interest" description="Disordered" evidence="1">
    <location>
        <begin position="1"/>
        <end position="56"/>
    </location>
</feature>
<evidence type="ECO:0000256" key="1">
    <source>
        <dbReference type="SAM" id="MobiDB-lite"/>
    </source>
</evidence>
<feature type="compositionally biased region" description="Basic and acidic residues" evidence="1">
    <location>
        <begin position="13"/>
        <end position="45"/>
    </location>
</feature>
<gene>
    <name evidence="2" type="ORF">SAE01_39150</name>
</gene>
<dbReference type="Proteomes" id="UP000321513">
    <property type="component" value="Unassembled WGS sequence"/>
</dbReference>
<keyword evidence="3" id="KW-1185">Reference proteome</keyword>
<feature type="compositionally biased region" description="Acidic residues" evidence="1">
    <location>
        <begin position="46"/>
        <end position="56"/>
    </location>
</feature>
<feature type="compositionally biased region" description="Polar residues" evidence="1">
    <location>
        <begin position="1"/>
        <end position="11"/>
    </location>
</feature>
<organism evidence="2 3">
    <name type="scientific">Segetibacter aerophilus</name>
    <dbReference type="NCBI Taxonomy" id="670293"/>
    <lineage>
        <taxon>Bacteria</taxon>
        <taxon>Pseudomonadati</taxon>
        <taxon>Bacteroidota</taxon>
        <taxon>Chitinophagia</taxon>
        <taxon>Chitinophagales</taxon>
        <taxon>Chitinophagaceae</taxon>
        <taxon>Segetibacter</taxon>
    </lineage>
</organism>